<keyword evidence="2" id="KW-0238">DNA-binding</keyword>
<protein>
    <submittedName>
        <fullName evidence="5">Transcriptional regulator, HxlR family</fullName>
    </submittedName>
</protein>
<dbReference type="GO" id="GO:0003677">
    <property type="term" value="F:DNA binding"/>
    <property type="evidence" value="ECO:0007669"/>
    <property type="project" value="UniProtKB-KW"/>
</dbReference>
<evidence type="ECO:0000256" key="1">
    <source>
        <dbReference type="ARBA" id="ARBA00023015"/>
    </source>
</evidence>
<proteinExistence type="predicted"/>
<dbReference type="PANTHER" id="PTHR33204">
    <property type="entry name" value="TRANSCRIPTIONAL REGULATOR, MARR FAMILY"/>
    <property type="match status" value="1"/>
</dbReference>
<evidence type="ECO:0000313" key="6">
    <source>
        <dbReference type="Proteomes" id="UP000198778"/>
    </source>
</evidence>
<organism evidence="5 6">
    <name type="scientific">Alkalicoccus daliensis</name>
    <dbReference type="NCBI Taxonomy" id="745820"/>
    <lineage>
        <taxon>Bacteria</taxon>
        <taxon>Bacillati</taxon>
        <taxon>Bacillota</taxon>
        <taxon>Bacilli</taxon>
        <taxon>Bacillales</taxon>
        <taxon>Bacillaceae</taxon>
        <taxon>Alkalicoccus</taxon>
    </lineage>
</organism>
<dbReference type="STRING" id="745820.SAMN04488053_11163"/>
<keyword evidence="6" id="KW-1185">Reference proteome</keyword>
<keyword evidence="3" id="KW-0804">Transcription</keyword>
<gene>
    <name evidence="5" type="ORF">SAMN04488053_11163</name>
</gene>
<dbReference type="PROSITE" id="PS51118">
    <property type="entry name" value="HTH_HXLR"/>
    <property type="match status" value="1"/>
</dbReference>
<evidence type="ECO:0000313" key="5">
    <source>
        <dbReference type="EMBL" id="SDO33663.1"/>
    </source>
</evidence>
<dbReference type="RefSeq" id="WP_090843671.1">
    <property type="nucleotide sequence ID" value="NZ_FNIL01000011.1"/>
</dbReference>
<dbReference type="InterPro" id="IPR036390">
    <property type="entry name" value="WH_DNA-bd_sf"/>
</dbReference>
<dbReference type="InterPro" id="IPR036388">
    <property type="entry name" value="WH-like_DNA-bd_sf"/>
</dbReference>
<dbReference type="Pfam" id="PF01638">
    <property type="entry name" value="HxlR"/>
    <property type="match status" value="1"/>
</dbReference>
<dbReference type="PANTHER" id="PTHR33204:SF18">
    <property type="entry name" value="TRANSCRIPTIONAL REGULATORY PROTEIN"/>
    <property type="match status" value="1"/>
</dbReference>
<sequence length="148" mass="17060">MKSRYPLECNIAQTLNLVGDRWTMLVLHEVLVGNDTFNTLKQELTSISSNILSDRLKHLVQLDLISSTLYSDHPPRYRYTPTESGKAFSTVFDAMLVWGRTHLDECYKKLVHTKCEQEVEIGYYCPSCETKVTEDEVHPVLLHTEKVN</sequence>
<evidence type="ECO:0000259" key="4">
    <source>
        <dbReference type="PROSITE" id="PS51118"/>
    </source>
</evidence>
<dbReference type="Proteomes" id="UP000198778">
    <property type="component" value="Unassembled WGS sequence"/>
</dbReference>
<dbReference type="OrthoDB" id="9791143at2"/>
<dbReference type="InterPro" id="IPR002577">
    <property type="entry name" value="HTH_HxlR"/>
</dbReference>
<dbReference type="EMBL" id="FNIL01000011">
    <property type="protein sequence ID" value="SDO33663.1"/>
    <property type="molecule type" value="Genomic_DNA"/>
</dbReference>
<accession>A0A1H0IQR2</accession>
<dbReference type="SUPFAM" id="SSF46785">
    <property type="entry name" value="Winged helix' DNA-binding domain"/>
    <property type="match status" value="1"/>
</dbReference>
<name>A0A1H0IQR2_9BACI</name>
<dbReference type="Gene3D" id="1.10.10.10">
    <property type="entry name" value="Winged helix-like DNA-binding domain superfamily/Winged helix DNA-binding domain"/>
    <property type="match status" value="1"/>
</dbReference>
<evidence type="ECO:0000256" key="3">
    <source>
        <dbReference type="ARBA" id="ARBA00023163"/>
    </source>
</evidence>
<keyword evidence="1" id="KW-0805">Transcription regulation</keyword>
<reference evidence="6" key="1">
    <citation type="submission" date="2016-10" db="EMBL/GenBank/DDBJ databases">
        <authorList>
            <person name="Varghese N."/>
            <person name="Submissions S."/>
        </authorList>
    </citation>
    <scope>NUCLEOTIDE SEQUENCE [LARGE SCALE GENOMIC DNA]</scope>
    <source>
        <strain evidence="6">CGMCC 1.10369</strain>
    </source>
</reference>
<feature type="domain" description="HTH hxlR-type" evidence="4">
    <location>
        <begin position="9"/>
        <end position="107"/>
    </location>
</feature>
<evidence type="ECO:0000256" key="2">
    <source>
        <dbReference type="ARBA" id="ARBA00023125"/>
    </source>
</evidence>
<dbReference type="AlphaFoldDB" id="A0A1H0IQR2"/>